<dbReference type="Pfam" id="PF00440">
    <property type="entry name" value="TetR_N"/>
    <property type="match status" value="1"/>
</dbReference>
<dbReference type="InterPro" id="IPR001647">
    <property type="entry name" value="HTH_TetR"/>
</dbReference>
<keyword evidence="3" id="KW-0804">Transcription</keyword>
<dbReference type="PROSITE" id="PS50977">
    <property type="entry name" value="HTH_TETR_2"/>
    <property type="match status" value="1"/>
</dbReference>
<evidence type="ECO:0000256" key="4">
    <source>
        <dbReference type="PROSITE-ProRule" id="PRU00335"/>
    </source>
</evidence>
<dbReference type="GO" id="GO:0003700">
    <property type="term" value="F:DNA-binding transcription factor activity"/>
    <property type="evidence" value="ECO:0007669"/>
    <property type="project" value="TreeGrafter"/>
</dbReference>
<dbReference type="InterPro" id="IPR050109">
    <property type="entry name" value="HTH-type_TetR-like_transc_reg"/>
</dbReference>
<evidence type="ECO:0000256" key="1">
    <source>
        <dbReference type="ARBA" id="ARBA00023015"/>
    </source>
</evidence>
<gene>
    <name evidence="6" type="ORF">GARC_2124</name>
</gene>
<dbReference type="Gene3D" id="1.10.10.60">
    <property type="entry name" value="Homeodomain-like"/>
    <property type="match status" value="1"/>
</dbReference>
<protein>
    <submittedName>
        <fullName evidence="6">Transcriptional regulator, TetR family protein</fullName>
    </submittedName>
</protein>
<dbReference type="InterPro" id="IPR039536">
    <property type="entry name" value="TetR_C_Proteobacteria"/>
</dbReference>
<evidence type="ECO:0000256" key="2">
    <source>
        <dbReference type="ARBA" id="ARBA00023125"/>
    </source>
</evidence>
<dbReference type="Gene3D" id="1.10.357.10">
    <property type="entry name" value="Tetracycline Repressor, domain 2"/>
    <property type="match status" value="1"/>
</dbReference>
<sequence>MLNKETKKAGRPKSAEKRIQVLEAASDLFLEFGFSGCSMEMVAKQSGVSKQTVYSHFSNKEALFLAVIEDKCAEYRLDDRPLEGASYGLIQLLRERGLQIVKILHDDKVISMYRIIIGEVNSNPRVAELFYQAGPKHILDYLVKCFLKFAEQPITEELAYKYAVTFFNLLKSEFHIKSILGLDFALSDSEQIAQVEFAIQQIESLLACKVN</sequence>
<accession>K6Y538</accession>
<dbReference type="PANTHER" id="PTHR30055">
    <property type="entry name" value="HTH-TYPE TRANSCRIPTIONAL REGULATOR RUTR"/>
    <property type="match status" value="1"/>
</dbReference>
<proteinExistence type="predicted"/>
<evidence type="ECO:0000259" key="5">
    <source>
        <dbReference type="PROSITE" id="PS50977"/>
    </source>
</evidence>
<evidence type="ECO:0000256" key="3">
    <source>
        <dbReference type="ARBA" id="ARBA00023163"/>
    </source>
</evidence>
<dbReference type="STRING" id="493475.GARC_2124"/>
<dbReference type="FunFam" id="1.10.10.60:FF:000141">
    <property type="entry name" value="TetR family transcriptional regulator"/>
    <property type="match status" value="1"/>
</dbReference>
<dbReference type="eggNOG" id="COG1309">
    <property type="taxonomic scope" value="Bacteria"/>
</dbReference>
<keyword evidence="7" id="KW-1185">Reference proteome</keyword>
<dbReference type="AlphaFoldDB" id="K6Y538"/>
<reference evidence="6 7" key="1">
    <citation type="journal article" date="2017" name="Antonie Van Leeuwenhoek">
        <title>Rhizobium rhizosphaerae sp. nov., a novel species isolated from rice rhizosphere.</title>
        <authorList>
            <person name="Zhao J.J."/>
            <person name="Zhang J."/>
            <person name="Zhang R.J."/>
            <person name="Zhang C.W."/>
            <person name="Yin H.Q."/>
            <person name="Zhang X.X."/>
        </authorList>
    </citation>
    <scope>NUCLEOTIDE SEQUENCE [LARGE SCALE GENOMIC DNA]</scope>
    <source>
        <strain evidence="6 7">BSs20135</strain>
    </source>
</reference>
<dbReference type="Pfam" id="PF14246">
    <property type="entry name" value="TetR_C_7"/>
    <property type="match status" value="1"/>
</dbReference>
<dbReference type="InterPro" id="IPR009057">
    <property type="entry name" value="Homeodomain-like_sf"/>
</dbReference>
<keyword evidence="2 4" id="KW-0238">DNA-binding</keyword>
<dbReference type="PANTHER" id="PTHR30055:SF146">
    <property type="entry name" value="HTH-TYPE TRANSCRIPTIONAL DUAL REGULATOR CECR"/>
    <property type="match status" value="1"/>
</dbReference>
<dbReference type="Proteomes" id="UP000006327">
    <property type="component" value="Unassembled WGS sequence"/>
</dbReference>
<dbReference type="GO" id="GO:0000976">
    <property type="term" value="F:transcription cis-regulatory region binding"/>
    <property type="evidence" value="ECO:0007669"/>
    <property type="project" value="TreeGrafter"/>
</dbReference>
<name>K6Y538_9ALTE</name>
<evidence type="ECO:0000313" key="6">
    <source>
        <dbReference type="EMBL" id="GAC19091.1"/>
    </source>
</evidence>
<evidence type="ECO:0000313" key="7">
    <source>
        <dbReference type="Proteomes" id="UP000006327"/>
    </source>
</evidence>
<feature type="domain" description="HTH tetR-type" evidence="5">
    <location>
        <begin position="15"/>
        <end position="75"/>
    </location>
</feature>
<organism evidence="6 7">
    <name type="scientific">Paraglaciecola arctica BSs20135</name>
    <dbReference type="NCBI Taxonomy" id="493475"/>
    <lineage>
        <taxon>Bacteria</taxon>
        <taxon>Pseudomonadati</taxon>
        <taxon>Pseudomonadota</taxon>
        <taxon>Gammaproteobacteria</taxon>
        <taxon>Alteromonadales</taxon>
        <taxon>Alteromonadaceae</taxon>
        <taxon>Paraglaciecola</taxon>
    </lineage>
</organism>
<keyword evidence="1" id="KW-0805">Transcription regulation</keyword>
<comment type="caution">
    <text evidence="6">The sequence shown here is derived from an EMBL/GenBank/DDBJ whole genome shotgun (WGS) entry which is preliminary data.</text>
</comment>
<dbReference type="PRINTS" id="PR00455">
    <property type="entry name" value="HTHTETR"/>
</dbReference>
<dbReference type="OrthoDB" id="8535430at2"/>
<dbReference type="SUPFAM" id="SSF46689">
    <property type="entry name" value="Homeodomain-like"/>
    <property type="match status" value="1"/>
</dbReference>
<dbReference type="EMBL" id="BAEO01000027">
    <property type="protein sequence ID" value="GAC19091.1"/>
    <property type="molecule type" value="Genomic_DNA"/>
</dbReference>
<feature type="DNA-binding region" description="H-T-H motif" evidence="4">
    <location>
        <begin position="38"/>
        <end position="57"/>
    </location>
</feature>